<dbReference type="InterPro" id="IPR004300">
    <property type="entry name" value="Glyco_hydro_57_N"/>
</dbReference>
<name>A0A921DRF1_9BACT</name>
<accession>A0A921DRF1</accession>
<evidence type="ECO:0000256" key="2">
    <source>
        <dbReference type="ARBA" id="ARBA00023277"/>
    </source>
</evidence>
<dbReference type="PANTHER" id="PTHR36306:SF1">
    <property type="entry name" value="ALPHA-AMYLASE-RELATED"/>
    <property type="match status" value="1"/>
</dbReference>
<evidence type="ECO:0000259" key="3">
    <source>
        <dbReference type="Pfam" id="PF03065"/>
    </source>
</evidence>
<dbReference type="Gene3D" id="3.20.110.20">
    <property type="match status" value="1"/>
</dbReference>
<evidence type="ECO:0000256" key="1">
    <source>
        <dbReference type="ARBA" id="ARBA00006821"/>
    </source>
</evidence>
<dbReference type="Pfam" id="PF03065">
    <property type="entry name" value="Glyco_hydro_57"/>
    <property type="match status" value="1"/>
</dbReference>
<comment type="similarity">
    <text evidence="1">Belongs to the glycosyl hydrolase 57 family.</text>
</comment>
<dbReference type="EMBL" id="DYZA01000167">
    <property type="protein sequence ID" value="HJD97625.1"/>
    <property type="molecule type" value="Genomic_DNA"/>
</dbReference>
<comment type="caution">
    <text evidence="4">The sequence shown here is derived from an EMBL/GenBank/DDBJ whole genome shotgun (WGS) entry which is preliminary data.</text>
</comment>
<dbReference type="RefSeq" id="WP_304122671.1">
    <property type="nucleotide sequence ID" value="NZ_DYZA01000167.1"/>
</dbReference>
<proteinExistence type="inferred from homology"/>
<reference evidence="4" key="2">
    <citation type="submission" date="2021-09" db="EMBL/GenBank/DDBJ databases">
        <authorList>
            <person name="Gilroy R."/>
        </authorList>
    </citation>
    <scope>NUCLEOTIDE SEQUENCE</scope>
    <source>
        <strain evidence="4">ChiGjej2B2-19336</strain>
    </source>
</reference>
<protein>
    <submittedName>
        <fullName evidence="4">Glycoside hydrolase family 57 protein</fullName>
    </submittedName>
</protein>
<organism evidence="4 5">
    <name type="scientific">Mailhella massiliensis</name>
    <dbReference type="NCBI Taxonomy" id="1903261"/>
    <lineage>
        <taxon>Bacteria</taxon>
        <taxon>Pseudomonadati</taxon>
        <taxon>Thermodesulfobacteriota</taxon>
        <taxon>Desulfovibrionia</taxon>
        <taxon>Desulfovibrionales</taxon>
        <taxon>Desulfovibrionaceae</taxon>
        <taxon>Mailhella</taxon>
    </lineage>
</organism>
<keyword evidence="4" id="KW-0378">Hydrolase</keyword>
<dbReference type="SUPFAM" id="SSF88713">
    <property type="entry name" value="Glycoside hydrolase/deacetylase"/>
    <property type="match status" value="1"/>
</dbReference>
<dbReference type="InterPro" id="IPR011330">
    <property type="entry name" value="Glyco_hydro/deAcase_b/a-brl"/>
</dbReference>
<gene>
    <name evidence="4" type="ORF">K8W16_08275</name>
</gene>
<dbReference type="CDD" id="cd10795">
    <property type="entry name" value="GH57N_MJA1_like"/>
    <property type="match status" value="1"/>
</dbReference>
<dbReference type="GO" id="GO:0016787">
    <property type="term" value="F:hydrolase activity"/>
    <property type="evidence" value="ECO:0007669"/>
    <property type="project" value="UniProtKB-KW"/>
</dbReference>
<reference evidence="4" key="1">
    <citation type="journal article" date="2021" name="PeerJ">
        <title>Extensive microbial diversity within the chicken gut microbiome revealed by metagenomics and culture.</title>
        <authorList>
            <person name="Gilroy R."/>
            <person name="Ravi A."/>
            <person name="Getino M."/>
            <person name="Pursley I."/>
            <person name="Horton D.L."/>
            <person name="Alikhan N.F."/>
            <person name="Baker D."/>
            <person name="Gharbi K."/>
            <person name="Hall N."/>
            <person name="Watson M."/>
            <person name="Adriaenssens E.M."/>
            <person name="Foster-Nyarko E."/>
            <person name="Jarju S."/>
            <person name="Secka A."/>
            <person name="Antonio M."/>
            <person name="Oren A."/>
            <person name="Chaudhuri R.R."/>
            <person name="La Ragione R."/>
            <person name="Hildebrand F."/>
            <person name="Pallen M.J."/>
        </authorList>
    </citation>
    <scope>NUCLEOTIDE SEQUENCE</scope>
    <source>
        <strain evidence="4">ChiGjej2B2-19336</strain>
    </source>
</reference>
<dbReference type="GO" id="GO:0005975">
    <property type="term" value="P:carbohydrate metabolic process"/>
    <property type="evidence" value="ECO:0007669"/>
    <property type="project" value="InterPro"/>
</dbReference>
<dbReference type="PANTHER" id="PTHR36306">
    <property type="entry name" value="ALPHA-AMYLASE-RELATED-RELATED"/>
    <property type="match status" value="1"/>
</dbReference>
<evidence type="ECO:0000313" key="5">
    <source>
        <dbReference type="Proteomes" id="UP000698963"/>
    </source>
</evidence>
<dbReference type="AlphaFoldDB" id="A0A921DRF1"/>
<sequence length="395" mass="45519">MPSVCFAFEVHQPCRFRPYGFFDMGAKSDYEDVEQNRSIIREVAQNCYLPMNALLLELIERHQGRMRVSFSLSGVVIDQLESYAPEALESFQALARTGCVEFLDEPDNHGLSCLFSEEEFRASVLRHRERMQKLFGQSPRAFCNTDFIYNNDVAHMVEQMGYSTILADGVNHVLDWRSPHFVYRPEGCQNLKLMLKSRSLSDDIAFRFSDRFWAAYPLMAETFADWLHRVKGNGEVINLFMNYETFGEHQRADTGIFDFMRALPDQILSDPEFDFLTVSEAADRYGAYASLDIPYHVSWSENGLAPWLGNDMQKDVFRAVCECQGLVSYLDDEEFTGTWRKLQTSDNFRYMSTPASTHDSARQSFSPHKTPLEAYTNLMNILADLRVRLVARSSQ</sequence>
<keyword evidence="2" id="KW-0119">Carbohydrate metabolism</keyword>
<dbReference type="InterPro" id="IPR052046">
    <property type="entry name" value="GH57_Enzymes"/>
</dbReference>
<dbReference type="Proteomes" id="UP000698963">
    <property type="component" value="Unassembled WGS sequence"/>
</dbReference>
<evidence type="ECO:0000313" key="4">
    <source>
        <dbReference type="EMBL" id="HJD97625.1"/>
    </source>
</evidence>
<feature type="domain" description="Glycoside hydrolase family 57 N-terminal" evidence="3">
    <location>
        <begin position="6"/>
        <end position="293"/>
    </location>
</feature>